<dbReference type="InterPro" id="IPR036396">
    <property type="entry name" value="Cyt_P450_sf"/>
</dbReference>
<protein>
    <submittedName>
        <fullName evidence="8">Cytochrome P450</fullName>
    </submittedName>
</protein>
<accession>A0ABR1TA27</accession>
<feature type="compositionally biased region" description="Basic and acidic residues" evidence="7">
    <location>
        <begin position="421"/>
        <end position="432"/>
    </location>
</feature>
<dbReference type="SUPFAM" id="SSF48264">
    <property type="entry name" value="Cytochrome P450"/>
    <property type="match status" value="1"/>
</dbReference>
<evidence type="ECO:0000256" key="2">
    <source>
        <dbReference type="ARBA" id="ARBA00010617"/>
    </source>
</evidence>
<reference evidence="8 9" key="1">
    <citation type="submission" date="2023-01" db="EMBL/GenBank/DDBJ databases">
        <title>Analysis of 21 Apiospora genomes using comparative genomics revels a genus with tremendous synthesis potential of carbohydrate active enzymes and secondary metabolites.</title>
        <authorList>
            <person name="Sorensen T."/>
        </authorList>
    </citation>
    <scope>NUCLEOTIDE SEQUENCE [LARGE SCALE GENOMIC DNA]</scope>
    <source>
        <strain evidence="8 9">CBS 33761</strain>
    </source>
</reference>
<dbReference type="PRINTS" id="PR00465">
    <property type="entry name" value="EP450IV"/>
</dbReference>
<keyword evidence="6" id="KW-0560">Oxidoreductase</keyword>
<dbReference type="CDD" id="cd11040">
    <property type="entry name" value="CYP7_CYP8-like"/>
    <property type="match status" value="1"/>
</dbReference>
<comment type="cofactor">
    <cofactor evidence="1">
        <name>heme</name>
        <dbReference type="ChEBI" id="CHEBI:30413"/>
    </cofactor>
</comment>
<evidence type="ECO:0000256" key="5">
    <source>
        <dbReference type="ARBA" id="ARBA00023004"/>
    </source>
</evidence>
<gene>
    <name evidence="8" type="ORF">PG993_005886</name>
</gene>
<keyword evidence="4" id="KW-0479">Metal-binding</keyword>
<keyword evidence="3" id="KW-0349">Heme</keyword>
<proteinExistence type="inferred from homology"/>
<dbReference type="Proteomes" id="UP001444661">
    <property type="component" value="Unassembled WGS sequence"/>
</dbReference>
<dbReference type="EMBL" id="JAQQWK010000004">
    <property type="protein sequence ID" value="KAK8043456.1"/>
    <property type="molecule type" value="Genomic_DNA"/>
</dbReference>
<dbReference type="InterPro" id="IPR050529">
    <property type="entry name" value="CYP450_sterol_14alpha_dmase"/>
</dbReference>
<keyword evidence="5" id="KW-0408">Iron</keyword>
<evidence type="ECO:0000256" key="4">
    <source>
        <dbReference type="ARBA" id="ARBA00022723"/>
    </source>
</evidence>
<evidence type="ECO:0000256" key="1">
    <source>
        <dbReference type="ARBA" id="ARBA00001971"/>
    </source>
</evidence>
<feature type="region of interest" description="Disordered" evidence="7">
    <location>
        <begin position="408"/>
        <end position="436"/>
    </location>
</feature>
<evidence type="ECO:0000256" key="3">
    <source>
        <dbReference type="ARBA" id="ARBA00022617"/>
    </source>
</evidence>
<keyword evidence="9" id="KW-1185">Reference proteome</keyword>
<dbReference type="PANTHER" id="PTHR24304">
    <property type="entry name" value="CYTOCHROME P450 FAMILY 7"/>
    <property type="match status" value="1"/>
</dbReference>
<name>A0ABR1TA27_9PEZI</name>
<evidence type="ECO:0000256" key="7">
    <source>
        <dbReference type="SAM" id="MobiDB-lite"/>
    </source>
</evidence>
<dbReference type="PANTHER" id="PTHR24304:SF2">
    <property type="entry name" value="24-HYDROXYCHOLESTEROL 7-ALPHA-HYDROXYLASE"/>
    <property type="match status" value="1"/>
</dbReference>
<evidence type="ECO:0000256" key="6">
    <source>
        <dbReference type="ARBA" id="ARBA00023033"/>
    </source>
</evidence>
<dbReference type="InterPro" id="IPR001128">
    <property type="entry name" value="Cyt_P450"/>
</dbReference>
<dbReference type="Pfam" id="PF00067">
    <property type="entry name" value="p450"/>
    <property type="match status" value="1"/>
</dbReference>
<comment type="caution">
    <text evidence="8">The sequence shown here is derived from an EMBL/GenBank/DDBJ whole genome shotgun (WGS) entry which is preliminary data.</text>
</comment>
<evidence type="ECO:0000313" key="9">
    <source>
        <dbReference type="Proteomes" id="UP001444661"/>
    </source>
</evidence>
<dbReference type="Gene3D" id="1.10.630.10">
    <property type="entry name" value="Cytochrome P450"/>
    <property type="match status" value="1"/>
</dbReference>
<sequence length="512" mass="57879">MIPFFGSFMFIICDTQRFWRRATSHDGQSTSTTITILGFSIYLFQDRETIRRLLRHPGVSSPMSRYTYAFETMFGMPRKAQAFYQADDSGPFLKPYPGSLVSPPDRINRITHEKWLEAWHGAALTPTMYRFTRALSSRIEALNITTEWTRMDDYFKSLGMVVGASTIEAIYGPLLLKVNPSFVEDLWAFDDMLPWLVRGLPSWIVPGTYKTRKRLHDQIKAWYAIARREFHESSIDSSGDGDPSWGSELVRGLHRVLLHRGSHDDDALAAHDLSQIWALSSNSISSAMLAVFHIAKDPQLVRRVREEIAESFGSNPRWTHDVDMSRLSNLPLLSSIYAETLRLYMDAPVVVTAPVADADLGKWRLPRNGLALVNPTLIHKDPSFWNTKDGLHPITSFWADRFLIDPLDPTSGPTKPKVRNRGAETRNDKESNKPVFSTQGLEGAWMPYGGGPSMCPGRLVAKNVIMFTCALLAMEFDIVLVDDVLRLSSQRFGLGMARATSPIPVRLRKSQR</sequence>
<dbReference type="InterPro" id="IPR002403">
    <property type="entry name" value="Cyt_P450_E_grp-IV"/>
</dbReference>
<keyword evidence="6" id="KW-0503">Monooxygenase</keyword>
<evidence type="ECO:0000313" key="8">
    <source>
        <dbReference type="EMBL" id="KAK8043456.1"/>
    </source>
</evidence>
<comment type="similarity">
    <text evidence="2">Belongs to the cytochrome P450 family.</text>
</comment>
<organism evidence="8 9">
    <name type="scientific">Apiospora rasikravindrae</name>
    <dbReference type="NCBI Taxonomy" id="990691"/>
    <lineage>
        <taxon>Eukaryota</taxon>
        <taxon>Fungi</taxon>
        <taxon>Dikarya</taxon>
        <taxon>Ascomycota</taxon>
        <taxon>Pezizomycotina</taxon>
        <taxon>Sordariomycetes</taxon>
        <taxon>Xylariomycetidae</taxon>
        <taxon>Amphisphaeriales</taxon>
        <taxon>Apiosporaceae</taxon>
        <taxon>Apiospora</taxon>
    </lineage>
</organism>